<sequence>MYNIFQFMATQATPNIPIPNRFDSAQNKMNNISKAAASKARSNNNKNKDILEIGKQNEEIRWGERITQMSCLPVDEQRSRDGYEQQPRRLPQLETRTPNAGMKVAGSISSFGIRKK</sequence>
<evidence type="ECO:0000313" key="3">
    <source>
        <dbReference type="Proteomes" id="UP000004994"/>
    </source>
</evidence>
<proteinExistence type="predicted"/>
<feature type="region of interest" description="Disordered" evidence="1">
    <location>
        <begin position="75"/>
        <end position="103"/>
    </location>
</feature>
<protein>
    <submittedName>
        <fullName evidence="2">Uncharacterized protein</fullName>
    </submittedName>
</protein>
<reference evidence="2" key="1">
    <citation type="journal article" date="2012" name="Nature">
        <title>The tomato genome sequence provides insights into fleshy fruit evolution.</title>
        <authorList>
            <consortium name="Tomato Genome Consortium"/>
        </authorList>
    </citation>
    <scope>NUCLEOTIDE SEQUENCE [LARGE SCALE GENOMIC DNA]</scope>
    <source>
        <strain evidence="2">cv. Heinz 1706</strain>
    </source>
</reference>
<organism evidence="2">
    <name type="scientific">Solanum lycopersicum</name>
    <name type="common">Tomato</name>
    <name type="synonym">Lycopersicon esculentum</name>
    <dbReference type="NCBI Taxonomy" id="4081"/>
    <lineage>
        <taxon>Eukaryota</taxon>
        <taxon>Viridiplantae</taxon>
        <taxon>Streptophyta</taxon>
        <taxon>Embryophyta</taxon>
        <taxon>Tracheophyta</taxon>
        <taxon>Spermatophyta</taxon>
        <taxon>Magnoliopsida</taxon>
        <taxon>eudicotyledons</taxon>
        <taxon>Gunneridae</taxon>
        <taxon>Pentapetalae</taxon>
        <taxon>asterids</taxon>
        <taxon>lamiids</taxon>
        <taxon>Solanales</taxon>
        <taxon>Solanaceae</taxon>
        <taxon>Solanoideae</taxon>
        <taxon>Solaneae</taxon>
        <taxon>Solanum</taxon>
        <taxon>Solanum subgen. Lycopersicon</taxon>
    </lineage>
</organism>
<dbReference type="PaxDb" id="4081-Solyc06g017920.1.1"/>
<keyword evidence="3" id="KW-1185">Reference proteome</keyword>
<dbReference type="Proteomes" id="UP000004994">
    <property type="component" value="Chromosome 6"/>
</dbReference>
<accession>A0A3Q7GTJ8</accession>
<dbReference type="Gramene" id="Solyc06g017920.1.1">
    <property type="protein sequence ID" value="Solyc06g017920.1.1.1"/>
    <property type="gene ID" value="Solyc06g017920.1"/>
</dbReference>
<dbReference type="AlphaFoldDB" id="A0A3Q7GTJ8"/>
<dbReference type="InParanoid" id="A0A3Q7GTJ8"/>
<evidence type="ECO:0000313" key="2">
    <source>
        <dbReference type="EnsemblPlants" id="Solyc06g017920.1.1.1"/>
    </source>
</evidence>
<name>A0A3Q7GTJ8_SOLLC</name>
<dbReference type="EnsemblPlants" id="Solyc06g017920.1.1">
    <property type="protein sequence ID" value="Solyc06g017920.1.1.1"/>
    <property type="gene ID" value="Solyc06g017920.1"/>
</dbReference>
<feature type="compositionally biased region" description="Basic and acidic residues" evidence="1">
    <location>
        <begin position="75"/>
        <end position="87"/>
    </location>
</feature>
<reference evidence="2" key="2">
    <citation type="submission" date="2019-01" db="UniProtKB">
        <authorList>
            <consortium name="EnsemblPlants"/>
        </authorList>
    </citation>
    <scope>IDENTIFICATION</scope>
    <source>
        <strain evidence="2">cv. Heinz 1706</strain>
    </source>
</reference>
<evidence type="ECO:0000256" key="1">
    <source>
        <dbReference type="SAM" id="MobiDB-lite"/>
    </source>
</evidence>